<dbReference type="SUPFAM" id="SSF53474">
    <property type="entry name" value="alpha/beta-Hydrolases"/>
    <property type="match status" value="1"/>
</dbReference>
<dbReference type="OrthoDB" id="408631at2759"/>
<dbReference type="HOGENOM" id="CLU_1315123_0_0_1"/>
<reference evidence="4 5" key="1">
    <citation type="journal article" date="2008" name="PLoS Genet.">
        <title>Genomic islands in the pathogenic filamentous fungus Aspergillus fumigatus.</title>
        <authorList>
            <person name="Fedorova N.D."/>
            <person name="Khaldi N."/>
            <person name="Joardar V.S."/>
            <person name="Maiti R."/>
            <person name="Amedeo P."/>
            <person name="Anderson M.J."/>
            <person name="Crabtree J."/>
            <person name="Silva J.C."/>
            <person name="Badger J.H."/>
            <person name="Albarraq A."/>
            <person name="Angiuoli S."/>
            <person name="Bussey H."/>
            <person name="Bowyer P."/>
            <person name="Cotty P.J."/>
            <person name="Dyer P.S."/>
            <person name="Egan A."/>
            <person name="Galens K."/>
            <person name="Fraser-Liggett C.M."/>
            <person name="Haas B.J."/>
            <person name="Inman J.M."/>
            <person name="Kent R."/>
            <person name="Lemieux S."/>
            <person name="Malavazi I."/>
            <person name="Orvis J."/>
            <person name="Roemer T."/>
            <person name="Ronning C.M."/>
            <person name="Sundaram J.P."/>
            <person name="Sutton G."/>
            <person name="Turner G."/>
            <person name="Venter J.C."/>
            <person name="White O.R."/>
            <person name="Whitty B.R."/>
            <person name="Youngman P."/>
            <person name="Wolfe K.H."/>
            <person name="Goldman G.H."/>
            <person name="Wortman J.R."/>
            <person name="Jiang B."/>
            <person name="Denning D.W."/>
            <person name="Nierman W.C."/>
        </authorList>
    </citation>
    <scope>NUCLEOTIDE SEQUENCE [LARGE SCALE GENOMIC DNA]</scope>
    <source>
        <strain evidence="5">ATCC 1007 / CBS 513.65 / DSM 816 / NCTC 3887 / NRRL 1</strain>
    </source>
</reference>
<dbReference type="Gene3D" id="3.40.50.1820">
    <property type="entry name" value="alpha/beta hydrolase"/>
    <property type="match status" value="1"/>
</dbReference>
<comment type="similarity">
    <text evidence="1">Belongs to the type-B carboxylesterase/lipase family.</text>
</comment>
<dbReference type="PANTHER" id="PTHR43918">
    <property type="entry name" value="ACETYLCHOLINESTERASE"/>
    <property type="match status" value="1"/>
</dbReference>
<sequence length="209" mass="23626">MEFGNAVGPPWNGTDWHQPMYDRIVNRTGCSASPDTLQCLREVPYGTIYNNANEGLEWSAAVDGTFFEEYPQISYSERGLAKIPILLGTNTDEECIAQLITSKRWVINREEATQLLTYHANDPALECPYGWGNVTWPKLGLMYKRYASMAGDLTMRGPRRLLAQTLARYEKQVYSYRWDVAALNTSSTIGVGYFAEIPLFFSNPAQDIT</sequence>
<dbReference type="InterPro" id="IPR029058">
    <property type="entry name" value="AB_hydrolase_fold"/>
</dbReference>
<keyword evidence="5" id="KW-1185">Reference proteome</keyword>
<dbReference type="InterPro" id="IPR050654">
    <property type="entry name" value="AChE-related_enzymes"/>
</dbReference>
<organism evidence="4 5">
    <name type="scientific">Aspergillus clavatus (strain ATCC 1007 / CBS 513.65 / DSM 816 / NCTC 3887 / NRRL 1 / QM 1276 / 107)</name>
    <dbReference type="NCBI Taxonomy" id="344612"/>
    <lineage>
        <taxon>Eukaryota</taxon>
        <taxon>Fungi</taxon>
        <taxon>Dikarya</taxon>
        <taxon>Ascomycota</taxon>
        <taxon>Pezizomycotina</taxon>
        <taxon>Eurotiomycetes</taxon>
        <taxon>Eurotiomycetidae</taxon>
        <taxon>Eurotiales</taxon>
        <taxon>Aspergillaceae</taxon>
        <taxon>Aspergillus</taxon>
        <taxon>Aspergillus subgen. Fumigati</taxon>
    </lineage>
</organism>
<feature type="domain" description="Carboxylesterase type B" evidence="3">
    <location>
        <begin position="17"/>
        <end position="204"/>
    </location>
</feature>
<dbReference type="Proteomes" id="UP000006701">
    <property type="component" value="Unassembled WGS sequence"/>
</dbReference>
<dbReference type="Pfam" id="PF00135">
    <property type="entry name" value="COesterase"/>
    <property type="match status" value="1"/>
</dbReference>
<dbReference type="eggNOG" id="KOG4389">
    <property type="taxonomic scope" value="Eukaryota"/>
</dbReference>
<dbReference type="RefSeq" id="XP_001274821.1">
    <property type="nucleotide sequence ID" value="XM_001274820.1"/>
</dbReference>
<dbReference type="EMBL" id="DS027048">
    <property type="protein sequence ID" value="EAW13395.1"/>
    <property type="molecule type" value="Genomic_DNA"/>
</dbReference>
<proteinExistence type="inferred from homology"/>
<accession>A1C971</accession>
<protein>
    <recommendedName>
        <fullName evidence="3">Carboxylesterase type B domain-containing protein</fullName>
    </recommendedName>
</protein>
<evidence type="ECO:0000256" key="2">
    <source>
        <dbReference type="ARBA" id="ARBA00022801"/>
    </source>
</evidence>
<dbReference type="KEGG" id="act:ACLA_054420"/>
<evidence type="ECO:0000259" key="3">
    <source>
        <dbReference type="Pfam" id="PF00135"/>
    </source>
</evidence>
<name>A1C971_ASPCL</name>
<evidence type="ECO:0000256" key="1">
    <source>
        <dbReference type="ARBA" id="ARBA00005964"/>
    </source>
</evidence>
<keyword evidence="2" id="KW-0378">Hydrolase</keyword>
<evidence type="ECO:0000313" key="4">
    <source>
        <dbReference type="EMBL" id="EAW13395.1"/>
    </source>
</evidence>
<dbReference type="PANTHER" id="PTHR43918:SF4">
    <property type="entry name" value="CARBOXYLIC ESTER HYDROLASE"/>
    <property type="match status" value="1"/>
</dbReference>
<dbReference type="AlphaFoldDB" id="A1C971"/>
<evidence type="ECO:0000313" key="5">
    <source>
        <dbReference type="Proteomes" id="UP000006701"/>
    </source>
</evidence>
<dbReference type="GeneID" id="4707048"/>
<gene>
    <name evidence="4" type="ORF">ACLA_054420</name>
</gene>
<dbReference type="VEuPathDB" id="FungiDB:ACLA_054420"/>
<dbReference type="GO" id="GO:0052689">
    <property type="term" value="F:carboxylic ester hydrolase activity"/>
    <property type="evidence" value="ECO:0007669"/>
    <property type="project" value="TreeGrafter"/>
</dbReference>
<dbReference type="InterPro" id="IPR002018">
    <property type="entry name" value="CarbesteraseB"/>
</dbReference>